<evidence type="ECO:0000256" key="2">
    <source>
        <dbReference type="ARBA" id="ARBA00022475"/>
    </source>
</evidence>
<reference evidence="8" key="1">
    <citation type="submission" date="2018-02" db="EMBL/GenBank/DDBJ databases">
        <authorList>
            <person name="Hausmann B."/>
        </authorList>
    </citation>
    <scope>NUCLEOTIDE SEQUENCE [LARGE SCALE GENOMIC DNA]</scope>
    <source>
        <strain evidence="8">Peat soil MAG SbA1</strain>
    </source>
</reference>
<feature type="transmembrane region" description="Helical" evidence="6">
    <location>
        <begin position="307"/>
        <end position="330"/>
    </location>
</feature>
<sequence length="359" mass="39720">MDRKRILASVVVFLILAVLVYLQYRHWRTFDWPTFWSQTHRINKFRVLYAVALIYFAYVLRAVRWKIFLRPVKPTVKAAELLSPTLIGFTGIALLGRAGEFIRPYLIARRTDLPFSSQLAVWAVERIFDIGAFAFLIVLAIFLPSALPSIPHPEYYTRFREAGFLLIALVLATTAAAVVIGRKGEAAARWVEQRFAHVPSKVGASFGHKLGQKVREFGIGLNTIHGPWSLLWLTLVSVGMWYVIALAYKAVTHSYGADALEIPVSQLLILMGSSMVGSMLQLPAVGGGSQMATIATLSSVFDVPPEMAASCGILLWLVTFAAVVPVGLLLSHHERLSLRKLSVESHHAEETEMGNPPAS</sequence>
<feature type="transmembrane region" description="Helical" evidence="6">
    <location>
        <begin position="162"/>
        <end position="180"/>
    </location>
</feature>
<dbReference type="Pfam" id="PF03706">
    <property type="entry name" value="LPG_synthase_TM"/>
    <property type="match status" value="1"/>
</dbReference>
<feature type="transmembrane region" description="Helical" evidence="6">
    <location>
        <begin position="81"/>
        <end position="98"/>
    </location>
</feature>
<evidence type="ECO:0008006" key="9">
    <source>
        <dbReference type="Google" id="ProtNLM"/>
    </source>
</evidence>
<evidence type="ECO:0000256" key="6">
    <source>
        <dbReference type="SAM" id="Phobius"/>
    </source>
</evidence>
<comment type="subcellular location">
    <subcellularLocation>
        <location evidence="1">Cell membrane</location>
        <topology evidence="1">Multi-pass membrane protein</topology>
    </subcellularLocation>
</comment>
<dbReference type="GO" id="GO:0005886">
    <property type="term" value="C:plasma membrane"/>
    <property type="evidence" value="ECO:0007669"/>
    <property type="project" value="UniProtKB-SubCell"/>
</dbReference>
<dbReference type="Proteomes" id="UP000238701">
    <property type="component" value="Unassembled WGS sequence"/>
</dbReference>
<evidence type="ECO:0000256" key="3">
    <source>
        <dbReference type="ARBA" id="ARBA00022692"/>
    </source>
</evidence>
<protein>
    <recommendedName>
        <fullName evidence="9">Integral membrane protein</fullName>
    </recommendedName>
</protein>
<accession>A0A2U3KN24</accession>
<dbReference type="EMBL" id="OMOD01000127">
    <property type="protein sequence ID" value="SPF40967.1"/>
    <property type="molecule type" value="Genomic_DNA"/>
</dbReference>
<feature type="transmembrane region" description="Helical" evidence="6">
    <location>
        <begin position="45"/>
        <end position="61"/>
    </location>
</feature>
<gene>
    <name evidence="7" type="ORF">SBA1_340008</name>
</gene>
<organism evidence="7 8">
    <name type="scientific">Candidatus Sulfotelmatobacter kueseliae</name>
    <dbReference type="NCBI Taxonomy" id="2042962"/>
    <lineage>
        <taxon>Bacteria</taxon>
        <taxon>Pseudomonadati</taxon>
        <taxon>Acidobacteriota</taxon>
        <taxon>Terriglobia</taxon>
        <taxon>Terriglobales</taxon>
        <taxon>Candidatus Korobacteraceae</taxon>
        <taxon>Candidatus Sulfotelmatobacter</taxon>
    </lineage>
</organism>
<feature type="transmembrane region" description="Helical" evidence="6">
    <location>
        <begin position="6"/>
        <end position="24"/>
    </location>
</feature>
<dbReference type="PANTHER" id="PTHR39087:SF2">
    <property type="entry name" value="UPF0104 MEMBRANE PROTEIN MJ1595"/>
    <property type="match status" value="1"/>
</dbReference>
<dbReference type="InterPro" id="IPR022791">
    <property type="entry name" value="L-PG_synthase/AglD"/>
</dbReference>
<dbReference type="NCBIfam" id="TIGR00374">
    <property type="entry name" value="flippase-like domain"/>
    <property type="match status" value="1"/>
</dbReference>
<dbReference type="AlphaFoldDB" id="A0A2U3KN24"/>
<feature type="transmembrane region" description="Helical" evidence="6">
    <location>
        <begin position="119"/>
        <end position="142"/>
    </location>
</feature>
<name>A0A2U3KN24_9BACT</name>
<feature type="transmembrane region" description="Helical" evidence="6">
    <location>
        <begin position="230"/>
        <end position="248"/>
    </location>
</feature>
<evidence type="ECO:0000256" key="4">
    <source>
        <dbReference type="ARBA" id="ARBA00022989"/>
    </source>
</evidence>
<dbReference type="OrthoDB" id="115478at2"/>
<evidence type="ECO:0000313" key="8">
    <source>
        <dbReference type="Proteomes" id="UP000238701"/>
    </source>
</evidence>
<keyword evidence="5 6" id="KW-0472">Membrane</keyword>
<evidence type="ECO:0000256" key="5">
    <source>
        <dbReference type="ARBA" id="ARBA00023136"/>
    </source>
</evidence>
<keyword evidence="4 6" id="KW-1133">Transmembrane helix</keyword>
<dbReference type="PANTHER" id="PTHR39087">
    <property type="entry name" value="UPF0104 MEMBRANE PROTEIN MJ1595"/>
    <property type="match status" value="1"/>
</dbReference>
<keyword evidence="2" id="KW-1003">Cell membrane</keyword>
<keyword evidence="3 6" id="KW-0812">Transmembrane</keyword>
<evidence type="ECO:0000313" key="7">
    <source>
        <dbReference type="EMBL" id="SPF40967.1"/>
    </source>
</evidence>
<proteinExistence type="predicted"/>
<evidence type="ECO:0000256" key="1">
    <source>
        <dbReference type="ARBA" id="ARBA00004651"/>
    </source>
</evidence>